<feature type="non-terminal residue" evidence="2">
    <location>
        <position position="1"/>
    </location>
</feature>
<accession>A0ABM8W781</accession>
<keyword evidence="3" id="KW-1185">Reference proteome</keyword>
<dbReference type="EMBL" id="CAJVQB010001620">
    <property type="protein sequence ID" value="CAG8543513.1"/>
    <property type="molecule type" value="Genomic_DNA"/>
</dbReference>
<evidence type="ECO:0000313" key="2">
    <source>
        <dbReference type="EMBL" id="CAG8543513.1"/>
    </source>
</evidence>
<proteinExistence type="predicted"/>
<organism evidence="2 3">
    <name type="scientific">Gigaspora margarita</name>
    <dbReference type="NCBI Taxonomy" id="4874"/>
    <lineage>
        <taxon>Eukaryota</taxon>
        <taxon>Fungi</taxon>
        <taxon>Fungi incertae sedis</taxon>
        <taxon>Mucoromycota</taxon>
        <taxon>Glomeromycotina</taxon>
        <taxon>Glomeromycetes</taxon>
        <taxon>Diversisporales</taxon>
        <taxon>Gigasporaceae</taxon>
        <taxon>Gigaspora</taxon>
    </lineage>
</organism>
<comment type="caution">
    <text evidence="2">The sequence shown here is derived from an EMBL/GenBank/DDBJ whole genome shotgun (WGS) entry which is preliminary data.</text>
</comment>
<sequence>TSNAKFHIRMLPSRWYSANNTGSNELFLVADKFTQDQDMLILSNDSPVPYLYLFRQERANFCEENLNTLEQKIIYGKLHGVYKKALNKALQNKSKSQQLIDLLQDFTEEVDLNDISDSDDESQQRQGSSTGTKKLKSSHEVVKPKTKQQHQYKKCENVGHYQKNCKEI</sequence>
<evidence type="ECO:0000313" key="3">
    <source>
        <dbReference type="Proteomes" id="UP000789901"/>
    </source>
</evidence>
<name>A0ABM8W781_GIGMA</name>
<protein>
    <submittedName>
        <fullName evidence="2">39124_t:CDS:1</fullName>
    </submittedName>
</protein>
<gene>
    <name evidence="2" type="ORF">GMARGA_LOCUS4201</name>
</gene>
<feature type="region of interest" description="Disordered" evidence="1">
    <location>
        <begin position="114"/>
        <end position="154"/>
    </location>
</feature>
<reference evidence="2 3" key="1">
    <citation type="submission" date="2021-06" db="EMBL/GenBank/DDBJ databases">
        <authorList>
            <person name="Kallberg Y."/>
            <person name="Tangrot J."/>
            <person name="Rosling A."/>
        </authorList>
    </citation>
    <scope>NUCLEOTIDE SEQUENCE [LARGE SCALE GENOMIC DNA]</scope>
    <source>
        <strain evidence="2 3">120-4 pot B 10/14</strain>
    </source>
</reference>
<evidence type="ECO:0000256" key="1">
    <source>
        <dbReference type="SAM" id="MobiDB-lite"/>
    </source>
</evidence>
<dbReference type="Proteomes" id="UP000789901">
    <property type="component" value="Unassembled WGS sequence"/>
</dbReference>